<evidence type="ECO:0000313" key="3">
    <source>
        <dbReference type="Proteomes" id="UP000197019"/>
    </source>
</evidence>
<reference evidence="2 3" key="1">
    <citation type="submission" date="2017-06" db="EMBL/GenBank/DDBJ databases">
        <title>Genome Sequencing of the methanotroph Methylovulum psychrotolerants str. HV10-M2 isolated from a high-altitude environment.</title>
        <authorList>
            <person name="Mateos-Rivera A."/>
        </authorList>
    </citation>
    <scope>NUCLEOTIDE SEQUENCE [LARGE SCALE GENOMIC DNA]</scope>
    <source>
        <strain evidence="2 3">HV10_M2</strain>
    </source>
</reference>
<gene>
    <name evidence="2" type="ORF">CEK71_01730</name>
</gene>
<keyword evidence="3" id="KW-1185">Reference proteome</keyword>
<sequence length="397" mass="44667">MTERLNENEIPTDYRAGFIQGKLIDEALAENYIRHTLIGDPDADALIAYLSTLSPEEAENWLRQGIEIGLDGLADAPDEVRDFFAKMETVPAWFDPQKVNKGCAAFHRHSTMFVGAFVAGGLVEGFATLISKSFCITGRVIDQGVRRLKQNNLHLMEIMLPGGLERYGDGWKLSMRLRLIHARIRLMLSHSQDWDTAAWGVPISAAHIGLATTVFSALLLKRVKSLGVNLSEEERESFMMIWRYTGYLMGVPESILFDSEQSALHLQRVGAMCEPSPTYESIIMANALINSAPIVAGITEPKARRNLANYIYRISRALIGTELADQLNFPNHNPFGVLAFFRFKNGLGSLLQRLFPSLERRSRSGQFMQLLEVSLYNQNGIRYRMPGHLYAEQDQEL</sequence>
<organism evidence="2 3">
    <name type="scientific">Methylovulum psychrotolerans</name>
    <dbReference type="NCBI Taxonomy" id="1704499"/>
    <lineage>
        <taxon>Bacteria</taxon>
        <taxon>Pseudomonadati</taxon>
        <taxon>Pseudomonadota</taxon>
        <taxon>Gammaproteobacteria</taxon>
        <taxon>Methylococcales</taxon>
        <taxon>Methylococcaceae</taxon>
        <taxon>Methylovulum</taxon>
    </lineage>
</organism>
<dbReference type="KEGG" id="mpsy:CEK71_01730"/>
<protein>
    <recommendedName>
        <fullName evidence="1">ER-bound oxygenase mpaB/mpaB'/Rubber oxygenase catalytic domain-containing protein</fullName>
    </recommendedName>
</protein>
<name>A0A1Z4BUA4_9GAMM</name>
<dbReference type="InterPro" id="IPR037473">
    <property type="entry name" value="Lcp-like"/>
</dbReference>
<dbReference type="PANTHER" id="PTHR37539">
    <property type="entry name" value="SECRETED PROTEIN-RELATED"/>
    <property type="match status" value="1"/>
</dbReference>
<dbReference type="RefSeq" id="WP_088617768.1">
    <property type="nucleotide sequence ID" value="NZ_CP022129.1"/>
</dbReference>
<dbReference type="Proteomes" id="UP000197019">
    <property type="component" value="Chromosome"/>
</dbReference>
<accession>A0A1Z4BUA4</accession>
<dbReference type="InterPro" id="IPR018713">
    <property type="entry name" value="MPAB/Lcp_cat_dom"/>
</dbReference>
<dbReference type="PANTHER" id="PTHR37539:SF1">
    <property type="entry name" value="ER-BOUND OXYGENASE MPAB_MPAB'_RUBBER OXYGENASE CATALYTIC DOMAIN-CONTAINING PROTEIN"/>
    <property type="match status" value="1"/>
</dbReference>
<evidence type="ECO:0000313" key="2">
    <source>
        <dbReference type="EMBL" id="ASF44885.1"/>
    </source>
</evidence>
<dbReference type="EMBL" id="CP022129">
    <property type="protein sequence ID" value="ASF44885.1"/>
    <property type="molecule type" value="Genomic_DNA"/>
</dbReference>
<dbReference type="AlphaFoldDB" id="A0A1Z4BUA4"/>
<proteinExistence type="predicted"/>
<dbReference type="OrthoDB" id="6072815at2"/>
<dbReference type="Pfam" id="PF09995">
    <property type="entry name" value="MPAB_Lcp_cat"/>
    <property type="match status" value="1"/>
</dbReference>
<dbReference type="GO" id="GO:0016491">
    <property type="term" value="F:oxidoreductase activity"/>
    <property type="evidence" value="ECO:0007669"/>
    <property type="project" value="InterPro"/>
</dbReference>
<evidence type="ECO:0000259" key="1">
    <source>
        <dbReference type="Pfam" id="PF09995"/>
    </source>
</evidence>
<feature type="domain" description="ER-bound oxygenase mpaB/mpaB'/Rubber oxygenase catalytic" evidence="1">
    <location>
        <begin position="107"/>
        <end position="332"/>
    </location>
</feature>